<proteinExistence type="predicted"/>
<evidence type="ECO:0000313" key="7">
    <source>
        <dbReference type="Proteomes" id="UP000054600"/>
    </source>
</evidence>
<dbReference type="Pfam" id="PF08541">
    <property type="entry name" value="ACP_syn_III_C"/>
    <property type="match status" value="1"/>
</dbReference>
<feature type="transmembrane region" description="Helical" evidence="3">
    <location>
        <begin position="296"/>
        <end position="317"/>
    </location>
</feature>
<sequence length="319" mass="35310">MGIKLINSSAYVPKKKVLNSYYEQKFGLSRGWIEQRTGIRCRHQAESDLLVSELAANSVKLVIQEELPIDFLICTTSTPDSLLPSTANKIAAILKIEKILCFDLMSGCAGFLQALIVANSLLENGYYKRGIIVAAEKMSIIIDEDDPVCAPIFGDASSAWLVEHSSEQNVKASYIDNDTDGVHFLYIPTCHNLVDKQQMYFSSKVFMDGKNVFKYAVNSMCTSISEVLNAAQMTMDDIDYIIPHQANLRIINAIAKQSNINSDKVLTVIQNHGNIVNASIPLTLHVYKELLHNKNILMTAFGAGFNFGAMIISNFIAKS</sequence>
<dbReference type="EMBL" id="LNYW01000046">
    <property type="protein sequence ID" value="KTD59934.1"/>
    <property type="molecule type" value="Genomic_DNA"/>
</dbReference>
<keyword evidence="1 6" id="KW-0808">Transferase</keyword>
<dbReference type="EC" id="2.3.1.41" evidence="6"/>
<dbReference type="SUPFAM" id="SSF53901">
    <property type="entry name" value="Thiolase-like"/>
    <property type="match status" value="1"/>
</dbReference>
<dbReference type="InterPro" id="IPR013751">
    <property type="entry name" value="ACP_syn_III_N"/>
</dbReference>
<evidence type="ECO:0000259" key="4">
    <source>
        <dbReference type="Pfam" id="PF08541"/>
    </source>
</evidence>
<evidence type="ECO:0000256" key="3">
    <source>
        <dbReference type="SAM" id="Phobius"/>
    </source>
</evidence>
<reference evidence="6 7" key="1">
    <citation type="submission" date="2015-11" db="EMBL/GenBank/DDBJ databases">
        <title>Genomic analysis of 38 Legionella species identifies large and diverse effector repertoires.</title>
        <authorList>
            <person name="Burstein D."/>
            <person name="Amaro F."/>
            <person name="Zusman T."/>
            <person name="Lifshitz Z."/>
            <person name="Cohen O."/>
            <person name="Gilbert J.A."/>
            <person name="Pupko T."/>
            <person name="Shuman H.A."/>
            <person name="Segal G."/>
        </authorList>
    </citation>
    <scope>NUCLEOTIDE SEQUENCE [LARGE SCALE GENOMIC DNA]</scope>
    <source>
        <strain evidence="6 7">ATCC 49655</strain>
    </source>
</reference>
<dbReference type="Pfam" id="PF08545">
    <property type="entry name" value="ACP_syn_III"/>
    <property type="match status" value="1"/>
</dbReference>
<dbReference type="eggNOG" id="COG0332">
    <property type="taxonomic scope" value="Bacteria"/>
</dbReference>
<organism evidence="6 7">
    <name type="scientific">Legionella shakespearei DSM 23087</name>
    <dbReference type="NCBI Taxonomy" id="1122169"/>
    <lineage>
        <taxon>Bacteria</taxon>
        <taxon>Pseudomonadati</taxon>
        <taxon>Pseudomonadota</taxon>
        <taxon>Gammaproteobacteria</taxon>
        <taxon>Legionellales</taxon>
        <taxon>Legionellaceae</taxon>
        <taxon>Legionella</taxon>
    </lineage>
</organism>
<dbReference type="GO" id="GO:0006633">
    <property type="term" value="P:fatty acid biosynthetic process"/>
    <property type="evidence" value="ECO:0007669"/>
    <property type="project" value="InterPro"/>
</dbReference>
<dbReference type="GO" id="GO:0004315">
    <property type="term" value="F:3-oxoacyl-[acyl-carrier-protein] synthase activity"/>
    <property type="evidence" value="ECO:0007669"/>
    <property type="project" value="UniProtKB-EC"/>
</dbReference>
<protein>
    <submittedName>
        <fullName evidence="6">3-oxoacyl-ACP synthase</fullName>
        <ecNumber evidence="6">2.3.1.41</ecNumber>
    </submittedName>
</protein>
<evidence type="ECO:0000256" key="2">
    <source>
        <dbReference type="ARBA" id="ARBA00023315"/>
    </source>
</evidence>
<dbReference type="STRING" id="1122169.Lsha_1684"/>
<dbReference type="InterPro" id="IPR013747">
    <property type="entry name" value="ACP_syn_III_C"/>
</dbReference>
<dbReference type="PANTHER" id="PTHR34069">
    <property type="entry name" value="3-OXOACYL-[ACYL-CARRIER-PROTEIN] SYNTHASE 3"/>
    <property type="match status" value="1"/>
</dbReference>
<dbReference type="Proteomes" id="UP000054600">
    <property type="component" value="Unassembled WGS sequence"/>
</dbReference>
<dbReference type="NCBIfam" id="NF006829">
    <property type="entry name" value="PRK09352.1"/>
    <property type="match status" value="1"/>
</dbReference>
<dbReference type="InterPro" id="IPR016039">
    <property type="entry name" value="Thiolase-like"/>
</dbReference>
<keyword evidence="3" id="KW-0812">Transmembrane</keyword>
<evidence type="ECO:0000259" key="5">
    <source>
        <dbReference type="Pfam" id="PF08545"/>
    </source>
</evidence>
<dbReference type="RefSeq" id="WP_018575946.1">
    <property type="nucleotide sequence ID" value="NZ_KB892382.1"/>
</dbReference>
<keyword evidence="3" id="KW-0472">Membrane</keyword>
<dbReference type="AlphaFoldDB" id="A0A0W0YTG5"/>
<accession>A0A0W0YTG5</accession>
<gene>
    <name evidence="6" type="primary">fabH_3</name>
    <name evidence="6" type="ORF">Lsha_1684</name>
</gene>
<dbReference type="Gene3D" id="3.40.47.10">
    <property type="match status" value="1"/>
</dbReference>
<keyword evidence="3" id="KW-1133">Transmembrane helix</keyword>
<keyword evidence="7" id="KW-1185">Reference proteome</keyword>
<comment type="caution">
    <text evidence="6">The sequence shown here is derived from an EMBL/GenBank/DDBJ whole genome shotgun (WGS) entry which is preliminary data.</text>
</comment>
<dbReference type="CDD" id="cd00830">
    <property type="entry name" value="KAS_III"/>
    <property type="match status" value="1"/>
</dbReference>
<dbReference type="OrthoDB" id="9815506at2"/>
<feature type="domain" description="Beta-ketoacyl-[acyl-carrier-protein] synthase III C-terminal" evidence="4">
    <location>
        <begin position="228"/>
        <end position="312"/>
    </location>
</feature>
<dbReference type="PANTHER" id="PTHR34069:SF2">
    <property type="entry name" value="BETA-KETOACYL-[ACYL-CARRIER-PROTEIN] SYNTHASE III"/>
    <property type="match status" value="1"/>
</dbReference>
<evidence type="ECO:0000313" key="6">
    <source>
        <dbReference type="EMBL" id="KTD59934.1"/>
    </source>
</evidence>
<name>A0A0W0YTG5_9GAMM</name>
<keyword evidence="2 6" id="KW-0012">Acyltransferase</keyword>
<dbReference type="PATRIC" id="fig|1122169.6.peg.1936"/>
<evidence type="ECO:0000256" key="1">
    <source>
        <dbReference type="ARBA" id="ARBA00022679"/>
    </source>
</evidence>
<dbReference type="GO" id="GO:0044550">
    <property type="term" value="P:secondary metabolite biosynthetic process"/>
    <property type="evidence" value="ECO:0007669"/>
    <property type="project" value="TreeGrafter"/>
</dbReference>
<feature type="domain" description="Beta-ketoacyl-[acyl-carrier-protein] synthase III N-terminal" evidence="5">
    <location>
        <begin position="102"/>
        <end position="175"/>
    </location>
</feature>